<dbReference type="EMBL" id="FMVF01000006">
    <property type="protein sequence ID" value="SCY50632.1"/>
    <property type="molecule type" value="Genomic_DNA"/>
</dbReference>
<feature type="region of interest" description="Disordered" evidence="3">
    <location>
        <begin position="177"/>
        <end position="203"/>
    </location>
</feature>
<dbReference type="Gene3D" id="2.60.40.10">
    <property type="entry name" value="Immunoglobulins"/>
    <property type="match status" value="1"/>
</dbReference>
<keyword evidence="6" id="KW-1185">Reference proteome</keyword>
<dbReference type="SUPFAM" id="SSF81296">
    <property type="entry name" value="E set domains"/>
    <property type="match status" value="1"/>
</dbReference>
<evidence type="ECO:0000313" key="6">
    <source>
        <dbReference type="Proteomes" id="UP000199354"/>
    </source>
</evidence>
<keyword evidence="2 5" id="KW-0326">Glycosidase</keyword>
<dbReference type="InterPro" id="IPR013783">
    <property type="entry name" value="Ig-like_fold"/>
</dbReference>
<keyword evidence="1" id="KW-0378">Hydrolase</keyword>
<feature type="compositionally biased region" description="Basic and acidic residues" evidence="3">
    <location>
        <begin position="187"/>
        <end position="203"/>
    </location>
</feature>
<dbReference type="CDD" id="cd11340">
    <property type="entry name" value="AmyAc_bac_CMD_like_3"/>
    <property type="match status" value="1"/>
</dbReference>
<organism evidence="5 6">
    <name type="scientific">Flavobacterium caeni</name>
    <dbReference type="NCBI Taxonomy" id="490189"/>
    <lineage>
        <taxon>Bacteria</taxon>
        <taxon>Pseudomonadati</taxon>
        <taxon>Bacteroidota</taxon>
        <taxon>Flavobacteriia</taxon>
        <taxon>Flavobacteriales</taxon>
        <taxon>Flavobacteriaceae</taxon>
        <taxon>Flavobacterium</taxon>
    </lineage>
</organism>
<dbReference type="InterPro" id="IPR015171">
    <property type="entry name" value="Cyc-maltodext_N"/>
</dbReference>
<dbReference type="InterPro" id="IPR006047">
    <property type="entry name" value="GH13_cat_dom"/>
</dbReference>
<dbReference type="Pfam" id="PF00128">
    <property type="entry name" value="Alpha-amylase"/>
    <property type="match status" value="1"/>
</dbReference>
<dbReference type="PANTHER" id="PTHR10357:SF210">
    <property type="entry name" value="MALTODEXTRIN GLUCOSIDASE"/>
    <property type="match status" value="1"/>
</dbReference>
<dbReference type="GO" id="GO:0016798">
    <property type="term" value="F:hydrolase activity, acting on glycosyl bonds"/>
    <property type="evidence" value="ECO:0007669"/>
    <property type="project" value="UniProtKB-KW"/>
</dbReference>
<evidence type="ECO:0000256" key="1">
    <source>
        <dbReference type="ARBA" id="ARBA00022801"/>
    </source>
</evidence>
<dbReference type="SMART" id="SM00642">
    <property type="entry name" value="Aamy"/>
    <property type="match status" value="1"/>
</dbReference>
<feature type="domain" description="Glycosyl hydrolase family 13 catalytic" evidence="4">
    <location>
        <begin position="168"/>
        <end position="568"/>
    </location>
</feature>
<evidence type="ECO:0000313" key="5">
    <source>
        <dbReference type="EMBL" id="SCY50632.1"/>
    </source>
</evidence>
<dbReference type="GO" id="GO:0005975">
    <property type="term" value="P:carbohydrate metabolic process"/>
    <property type="evidence" value="ECO:0007669"/>
    <property type="project" value="InterPro"/>
</dbReference>
<accession>A0A1G5GGD6</accession>
<dbReference type="AlphaFoldDB" id="A0A1G5GGD6"/>
<evidence type="ECO:0000256" key="2">
    <source>
        <dbReference type="ARBA" id="ARBA00023295"/>
    </source>
</evidence>
<dbReference type="Pfam" id="PF09087">
    <property type="entry name" value="Cyc-maltodext_N"/>
    <property type="match status" value="1"/>
</dbReference>
<dbReference type="SUPFAM" id="SSF51011">
    <property type="entry name" value="Glycosyl hydrolase domain"/>
    <property type="match status" value="1"/>
</dbReference>
<dbReference type="Gene3D" id="2.60.40.1180">
    <property type="entry name" value="Golgi alpha-mannosidase II"/>
    <property type="match status" value="1"/>
</dbReference>
<name>A0A1G5GGD6_9FLAO</name>
<dbReference type="SUPFAM" id="SSF51445">
    <property type="entry name" value="(Trans)glycosidases"/>
    <property type="match status" value="1"/>
</dbReference>
<evidence type="ECO:0000259" key="4">
    <source>
        <dbReference type="SMART" id="SM00642"/>
    </source>
</evidence>
<dbReference type="Gene3D" id="3.20.20.80">
    <property type="entry name" value="Glycosidases"/>
    <property type="match status" value="1"/>
</dbReference>
<protein>
    <submittedName>
        <fullName evidence="5">Glycosidase</fullName>
    </submittedName>
</protein>
<gene>
    <name evidence="5" type="ORF">SAMN02927903_01570</name>
</gene>
<dbReference type="InterPro" id="IPR014756">
    <property type="entry name" value="Ig_E-set"/>
</dbReference>
<sequence>MKNVQTKLQIPSPDCNGNPFCGATQWSRKKIAVKSGKQLLTTQSYNMKKLIFLLLISASAVAQLQKTEPPFWYAGMQNPELQIMFYGKNIAQYDVSVTNNVVITGVQKTQNPNYVFVTIDTKNVPASDLTFSFKNKNKVAFTKNYSLKSRKKDSALRKGFDSSDLIYLIMPDRFANGNPGNDSTADSAEKADRSKPGSRHGGDIEGIIKNLDYIKELGATAIWNTPLCEDNAPRGSYHGYAQSDVYRIDPRYGTNEDYLRLSSELHKRDMKLILDYVTNHWGSEHWMVKDLPTYDWIHQFPGYAQSNYRMATQFDPNAADIDHKYCVDGWFVQSMPDLNQANPLVNKYLIQNAIWWIEYADLDGFRVDTYSYCDKKGISEWTKAIMDEYPHFNITGEVWMNDQAQMAYWQKDSKIGALQSYNSHLPSVMDFTLQGAMMSALNEDKGEWDKGAVKFYDNFTNDFLYPDIDNILVFAENHDTNRLNEVYKNDFKKYQLAMSLIATVRGIPQIYYGSEIGMAGDKAKGDPDIRHDFPGGWNGDANNAFTSVGRDAQQKQFFDFSSKLFNWRKSAGVIHKGKTKQYLPQDNVYVYFRYDDQKSVMVVLNNSNEARTFKTSRFAESIGNFKSGKDVISGKTVDLKNDVSIEAKSAYILELN</sequence>
<dbReference type="STRING" id="490189.SAMN02927903_01570"/>
<dbReference type="Proteomes" id="UP000199354">
    <property type="component" value="Unassembled WGS sequence"/>
</dbReference>
<proteinExistence type="predicted"/>
<dbReference type="InterPro" id="IPR017853">
    <property type="entry name" value="GH"/>
</dbReference>
<reference evidence="5 6" key="1">
    <citation type="submission" date="2016-10" db="EMBL/GenBank/DDBJ databases">
        <authorList>
            <person name="de Groot N.N."/>
        </authorList>
    </citation>
    <scope>NUCLEOTIDE SEQUENCE [LARGE SCALE GENOMIC DNA]</scope>
    <source>
        <strain evidence="5 6">CGMCC 1.7031</strain>
    </source>
</reference>
<evidence type="ECO:0000256" key="3">
    <source>
        <dbReference type="SAM" id="MobiDB-lite"/>
    </source>
</evidence>
<dbReference type="PANTHER" id="PTHR10357">
    <property type="entry name" value="ALPHA-AMYLASE FAMILY MEMBER"/>
    <property type="match status" value="1"/>
</dbReference>
<dbReference type="InterPro" id="IPR013780">
    <property type="entry name" value="Glyco_hydro_b"/>
</dbReference>